<reference evidence="1 2" key="1">
    <citation type="submission" date="2024-10" db="EMBL/GenBank/DDBJ databases">
        <title>The Natural Products Discovery Center: Release of the First 8490 Sequenced Strains for Exploring Actinobacteria Biosynthetic Diversity.</title>
        <authorList>
            <person name="Kalkreuter E."/>
            <person name="Kautsar S.A."/>
            <person name="Yang D."/>
            <person name="Bader C.D."/>
            <person name="Teijaro C.N."/>
            <person name="Fluegel L."/>
            <person name="Davis C.M."/>
            <person name="Simpson J.R."/>
            <person name="Lauterbach L."/>
            <person name="Steele A.D."/>
            <person name="Gui C."/>
            <person name="Meng S."/>
            <person name="Li G."/>
            <person name="Viehrig K."/>
            <person name="Ye F."/>
            <person name="Su P."/>
            <person name="Kiefer A.F."/>
            <person name="Nichols A."/>
            <person name="Cepeda A.J."/>
            <person name="Yan W."/>
            <person name="Fan B."/>
            <person name="Jiang Y."/>
            <person name="Adhikari A."/>
            <person name="Zheng C.-J."/>
            <person name="Schuster L."/>
            <person name="Cowan T.M."/>
            <person name="Smanski M.J."/>
            <person name="Chevrette M.G."/>
            <person name="De Carvalho L.P.S."/>
            <person name="Shen B."/>
        </authorList>
    </citation>
    <scope>NUCLEOTIDE SEQUENCE [LARGE SCALE GENOMIC DNA]</scope>
    <source>
        <strain evidence="1 2">NPDC019377</strain>
    </source>
</reference>
<dbReference type="InterPro" id="IPR006764">
    <property type="entry name" value="SAM_dep_MeTrfase_SAV2177_type"/>
</dbReference>
<dbReference type="SUPFAM" id="SSF53335">
    <property type="entry name" value="S-adenosyl-L-methionine-dependent methyltransferases"/>
    <property type="match status" value="1"/>
</dbReference>
<dbReference type="EMBL" id="JBIRYL010000001">
    <property type="protein sequence ID" value="MFI2228557.1"/>
    <property type="molecule type" value="Genomic_DNA"/>
</dbReference>
<sequence>MSRPPALRLESGPSTGVTAPVGVDTTRASVARVYDYSLGGKDNYDVDRVVFEQIVRIAPRQRDVSRMNRRWLHRVVRYLAGYAGVGQFVDIGAGLPTALNTHEVAQLENPRATVVYVDNDPLCAAHGRALLERNDRTHYVLADFLEAGTLLKNPDVLQYLELDRPIGVLVCGLLHHIGYRSRPARAMRELIERLPSGSYVAVTNFYDPGSEDPEIHRLARKLEEAFTEGVGSGWYRTRTEHLEYFEGLELLPPGLVELDDWWPLGRIGRDRLPEERTMRGAVGYKRPALLRFPGA</sequence>
<evidence type="ECO:0000313" key="1">
    <source>
        <dbReference type="EMBL" id="MFI2228557.1"/>
    </source>
</evidence>
<organism evidence="1 2">
    <name type="scientific">Nocardia testacea</name>
    <dbReference type="NCBI Taxonomy" id="248551"/>
    <lineage>
        <taxon>Bacteria</taxon>
        <taxon>Bacillati</taxon>
        <taxon>Actinomycetota</taxon>
        <taxon>Actinomycetes</taxon>
        <taxon>Mycobacteriales</taxon>
        <taxon>Nocardiaceae</taxon>
        <taxon>Nocardia</taxon>
    </lineage>
</organism>
<dbReference type="RefSeq" id="WP_397058822.1">
    <property type="nucleotide sequence ID" value="NZ_JBIRYL010000001.1"/>
</dbReference>
<dbReference type="Pfam" id="PF04672">
    <property type="entry name" value="Methyltransf_19"/>
    <property type="match status" value="1"/>
</dbReference>
<dbReference type="InterPro" id="IPR029063">
    <property type="entry name" value="SAM-dependent_MTases_sf"/>
</dbReference>
<keyword evidence="1" id="KW-0808">Transferase</keyword>
<dbReference type="PIRSF" id="PIRSF017393">
    <property type="entry name" value="MTase_SAV2177"/>
    <property type="match status" value="1"/>
</dbReference>
<gene>
    <name evidence="1" type="ORF">ACH49Z_01730</name>
</gene>
<dbReference type="GO" id="GO:0008168">
    <property type="term" value="F:methyltransferase activity"/>
    <property type="evidence" value="ECO:0007669"/>
    <property type="project" value="UniProtKB-KW"/>
</dbReference>
<dbReference type="Gene3D" id="3.40.50.150">
    <property type="entry name" value="Vaccinia Virus protein VP39"/>
    <property type="match status" value="1"/>
</dbReference>
<evidence type="ECO:0000313" key="2">
    <source>
        <dbReference type="Proteomes" id="UP001611494"/>
    </source>
</evidence>
<dbReference type="GO" id="GO:0032259">
    <property type="term" value="P:methylation"/>
    <property type="evidence" value="ECO:0007669"/>
    <property type="project" value="UniProtKB-KW"/>
</dbReference>
<keyword evidence="1" id="KW-0489">Methyltransferase</keyword>
<keyword evidence="2" id="KW-1185">Reference proteome</keyword>
<dbReference type="Proteomes" id="UP001611494">
    <property type="component" value="Unassembled WGS sequence"/>
</dbReference>
<name>A0ABW7VUW6_9NOCA</name>
<accession>A0ABW7VUW6</accession>
<proteinExistence type="predicted"/>
<dbReference type="EC" id="2.1.1.-" evidence="1"/>
<protein>
    <submittedName>
        <fullName evidence="1">SAM-dependent methyltransferase</fullName>
        <ecNumber evidence="1">2.1.1.-</ecNumber>
    </submittedName>
</protein>
<comment type="caution">
    <text evidence="1">The sequence shown here is derived from an EMBL/GenBank/DDBJ whole genome shotgun (WGS) entry which is preliminary data.</text>
</comment>